<organism evidence="1 2">
    <name type="scientific">Paractinoplanes aksuensis</name>
    <dbReference type="NCBI Taxonomy" id="2939490"/>
    <lineage>
        <taxon>Bacteria</taxon>
        <taxon>Bacillati</taxon>
        <taxon>Actinomycetota</taxon>
        <taxon>Actinomycetes</taxon>
        <taxon>Micromonosporales</taxon>
        <taxon>Micromonosporaceae</taxon>
        <taxon>Paractinoplanes</taxon>
    </lineage>
</organism>
<name>A0ABT1DX54_9ACTN</name>
<proteinExistence type="predicted"/>
<evidence type="ECO:0000313" key="2">
    <source>
        <dbReference type="Proteomes" id="UP001523369"/>
    </source>
</evidence>
<reference evidence="1 2" key="1">
    <citation type="submission" date="2022-06" db="EMBL/GenBank/DDBJ databases">
        <title>New Species of the Genus Actinoplanes, ActinopZanes ferrugineus.</title>
        <authorList>
            <person name="Ding P."/>
        </authorList>
    </citation>
    <scope>NUCLEOTIDE SEQUENCE [LARGE SCALE GENOMIC DNA]</scope>
    <source>
        <strain evidence="1 2">TRM88003</strain>
    </source>
</reference>
<dbReference type="RefSeq" id="WP_253241508.1">
    <property type="nucleotide sequence ID" value="NZ_JAMYJR010000038.1"/>
</dbReference>
<accession>A0ABT1DX54</accession>
<dbReference type="Proteomes" id="UP001523369">
    <property type="component" value="Unassembled WGS sequence"/>
</dbReference>
<sequence>MELGFDCYRYVLEDDDVDPLHLRGVFSVSAGSRLDLPADQLNARVELVVVRVLGSVEAKVARISRYLLQLQEKFTGRVLNDPTTMRYGMRKDYLLEFAAAGYPTPPTTYFPNTVGFEELASRYRGVAY</sequence>
<dbReference type="EMBL" id="JAMYJR010000038">
    <property type="protein sequence ID" value="MCO8275444.1"/>
    <property type="molecule type" value="Genomic_DNA"/>
</dbReference>
<evidence type="ECO:0000313" key="1">
    <source>
        <dbReference type="EMBL" id="MCO8275444.1"/>
    </source>
</evidence>
<keyword evidence="2" id="KW-1185">Reference proteome</keyword>
<gene>
    <name evidence="1" type="ORF">M1L60_33165</name>
</gene>
<comment type="caution">
    <text evidence="1">The sequence shown here is derived from an EMBL/GenBank/DDBJ whole genome shotgun (WGS) entry which is preliminary data.</text>
</comment>
<protein>
    <submittedName>
        <fullName evidence="1">Uncharacterized protein</fullName>
    </submittedName>
</protein>